<gene>
    <name evidence="2" type="ORF">CRG98_000689</name>
</gene>
<dbReference type="Proteomes" id="UP000233551">
    <property type="component" value="Unassembled WGS sequence"/>
</dbReference>
<comment type="caution">
    <text evidence="2">The sequence shown here is derived from an EMBL/GenBank/DDBJ whole genome shotgun (WGS) entry which is preliminary data.</text>
</comment>
<evidence type="ECO:0000313" key="3">
    <source>
        <dbReference type="Proteomes" id="UP000233551"/>
    </source>
</evidence>
<evidence type="ECO:0000313" key="2">
    <source>
        <dbReference type="EMBL" id="PKI78916.1"/>
    </source>
</evidence>
<feature type="region of interest" description="Disordered" evidence="1">
    <location>
        <begin position="1"/>
        <end position="37"/>
    </location>
</feature>
<dbReference type="EMBL" id="PGOL01000030">
    <property type="protein sequence ID" value="PKI78916.1"/>
    <property type="molecule type" value="Genomic_DNA"/>
</dbReference>
<reference evidence="2 3" key="1">
    <citation type="submission" date="2017-11" db="EMBL/GenBank/DDBJ databases">
        <title>De-novo sequencing of pomegranate (Punica granatum L.) genome.</title>
        <authorList>
            <person name="Akparov Z."/>
            <person name="Amiraslanov A."/>
            <person name="Hajiyeva S."/>
            <person name="Abbasov M."/>
            <person name="Kaur K."/>
            <person name="Hamwieh A."/>
            <person name="Solovyev V."/>
            <person name="Salamov A."/>
            <person name="Braich B."/>
            <person name="Kosarev P."/>
            <person name="Mahmoud A."/>
            <person name="Hajiyev E."/>
            <person name="Babayeva S."/>
            <person name="Izzatullayeva V."/>
            <person name="Mammadov A."/>
            <person name="Mammadov A."/>
            <person name="Sharifova S."/>
            <person name="Ojaghi J."/>
            <person name="Eynullazada K."/>
            <person name="Bayramov B."/>
            <person name="Abdulazimova A."/>
            <person name="Shahmuradov I."/>
        </authorList>
    </citation>
    <scope>NUCLEOTIDE SEQUENCE [LARGE SCALE GENOMIC DNA]</scope>
    <source>
        <strain evidence="3">cv. AG2017</strain>
        <tissue evidence="2">Leaf</tissue>
    </source>
</reference>
<proteinExistence type="predicted"/>
<keyword evidence="3" id="KW-1185">Reference proteome</keyword>
<protein>
    <submittedName>
        <fullName evidence="2">Uncharacterized protein</fullName>
    </submittedName>
</protein>
<dbReference type="AlphaFoldDB" id="A0A2I0LFC4"/>
<sequence>MSKTVTGVHSGPHRGVQRREPPLAASSPPFPTIPTDHRLTGLGPFLLLRRFGPNKPNTLQSDPASLPGGFSLGQASPIRSNPTRFVMRFFLFL</sequence>
<accession>A0A2I0LFC4</accession>
<name>A0A2I0LFC4_PUNGR</name>
<evidence type="ECO:0000256" key="1">
    <source>
        <dbReference type="SAM" id="MobiDB-lite"/>
    </source>
</evidence>
<organism evidence="2 3">
    <name type="scientific">Punica granatum</name>
    <name type="common">Pomegranate</name>
    <dbReference type="NCBI Taxonomy" id="22663"/>
    <lineage>
        <taxon>Eukaryota</taxon>
        <taxon>Viridiplantae</taxon>
        <taxon>Streptophyta</taxon>
        <taxon>Embryophyta</taxon>
        <taxon>Tracheophyta</taxon>
        <taxon>Spermatophyta</taxon>
        <taxon>Magnoliopsida</taxon>
        <taxon>eudicotyledons</taxon>
        <taxon>Gunneridae</taxon>
        <taxon>Pentapetalae</taxon>
        <taxon>rosids</taxon>
        <taxon>malvids</taxon>
        <taxon>Myrtales</taxon>
        <taxon>Lythraceae</taxon>
        <taxon>Punica</taxon>
    </lineage>
</organism>